<evidence type="ECO:0000256" key="1">
    <source>
        <dbReference type="SAM" id="MobiDB-lite"/>
    </source>
</evidence>
<dbReference type="Proteomes" id="UP001159427">
    <property type="component" value="Unassembled WGS sequence"/>
</dbReference>
<evidence type="ECO:0000313" key="3">
    <source>
        <dbReference type="EMBL" id="CAH3190161.1"/>
    </source>
</evidence>
<name>A0ABN8SH02_9CNID</name>
<feature type="transmembrane region" description="Helical" evidence="2">
    <location>
        <begin position="248"/>
        <end position="271"/>
    </location>
</feature>
<protein>
    <submittedName>
        <fullName evidence="3">Uncharacterized protein</fullName>
    </submittedName>
</protein>
<gene>
    <name evidence="3" type="ORF">PEVE_00020206</name>
</gene>
<evidence type="ECO:0000313" key="4">
    <source>
        <dbReference type="Proteomes" id="UP001159427"/>
    </source>
</evidence>
<dbReference type="EMBL" id="CALNXI010002711">
    <property type="protein sequence ID" value="CAH3190161.1"/>
    <property type="molecule type" value="Genomic_DNA"/>
</dbReference>
<reference evidence="3 4" key="1">
    <citation type="submission" date="2022-05" db="EMBL/GenBank/DDBJ databases">
        <authorList>
            <consortium name="Genoscope - CEA"/>
            <person name="William W."/>
        </authorList>
    </citation>
    <scope>NUCLEOTIDE SEQUENCE [LARGE SCALE GENOMIC DNA]</scope>
</reference>
<feature type="non-terminal residue" evidence="3">
    <location>
        <position position="278"/>
    </location>
</feature>
<feature type="region of interest" description="Disordered" evidence="1">
    <location>
        <begin position="179"/>
        <end position="228"/>
    </location>
</feature>
<keyword evidence="2" id="KW-0812">Transmembrane</keyword>
<evidence type="ECO:0000256" key="2">
    <source>
        <dbReference type="SAM" id="Phobius"/>
    </source>
</evidence>
<keyword evidence="2" id="KW-0472">Membrane</keyword>
<feature type="compositionally biased region" description="Acidic residues" evidence="1">
    <location>
        <begin position="188"/>
        <end position="211"/>
    </location>
</feature>
<keyword evidence="4" id="KW-1185">Reference proteome</keyword>
<proteinExistence type="predicted"/>
<sequence length="278" mass="31330">MNLNRIEEAEKSLQQIEEKVKIDLESAVLSNEKIKAGRRTSHRFNEDVISVLIELKTKLATTKSKLTELGAKASNIFQVDYAPLKRKSRSKKQNKHRAAKRKAVRTSQRTSTVLQKIAPGLDKDSLCEKGDIQKEIVLNLKQREKKWAELLVSQNDTSQLSSDAKDYLAGLLGKERGEATNSLHVDDKNEDDEDDDGVAWSEEQDESDDDVCSVSVLPKPGEASSSDIEDYGPYWNNSSELNLEYLRFSWFLLLGFLFFSSGFSLTVSIVFKPPLISK</sequence>
<feature type="region of interest" description="Disordered" evidence="1">
    <location>
        <begin position="85"/>
        <end position="111"/>
    </location>
</feature>
<comment type="caution">
    <text evidence="3">The sequence shown here is derived from an EMBL/GenBank/DDBJ whole genome shotgun (WGS) entry which is preliminary data.</text>
</comment>
<keyword evidence="2" id="KW-1133">Transmembrane helix</keyword>
<accession>A0ABN8SH02</accession>
<organism evidence="3 4">
    <name type="scientific">Porites evermanni</name>
    <dbReference type="NCBI Taxonomy" id="104178"/>
    <lineage>
        <taxon>Eukaryota</taxon>
        <taxon>Metazoa</taxon>
        <taxon>Cnidaria</taxon>
        <taxon>Anthozoa</taxon>
        <taxon>Hexacorallia</taxon>
        <taxon>Scleractinia</taxon>
        <taxon>Fungiina</taxon>
        <taxon>Poritidae</taxon>
        <taxon>Porites</taxon>
    </lineage>
</organism>
<feature type="compositionally biased region" description="Basic residues" evidence="1">
    <location>
        <begin position="85"/>
        <end position="104"/>
    </location>
</feature>